<dbReference type="PANTHER" id="PTHR21527:SF6">
    <property type="entry name" value="NUCLEOPORIN NUP35"/>
    <property type="match status" value="1"/>
</dbReference>
<dbReference type="EMBL" id="CAXLJM020000023">
    <property type="protein sequence ID" value="CAL8089015.1"/>
    <property type="molecule type" value="Genomic_DNA"/>
</dbReference>
<comment type="caution">
    <text evidence="15">The sequence shown here is derived from an EMBL/GenBank/DDBJ whole genome shotgun (WGS) entry which is preliminary data.</text>
</comment>
<evidence type="ECO:0000256" key="10">
    <source>
        <dbReference type="ARBA" id="ARBA00029997"/>
    </source>
</evidence>
<evidence type="ECO:0000256" key="13">
    <source>
        <dbReference type="SAM" id="MobiDB-lite"/>
    </source>
</evidence>
<dbReference type="Gene3D" id="3.30.70.330">
    <property type="match status" value="1"/>
</dbReference>
<feature type="region of interest" description="Disordered" evidence="13">
    <location>
        <begin position="175"/>
        <end position="225"/>
    </location>
</feature>
<protein>
    <recommendedName>
        <fullName evidence="3">Nucleoporin NUP35</fullName>
    </recommendedName>
    <alternativeName>
        <fullName evidence="11">35 kDa nucleoporin</fullName>
    </alternativeName>
    <alternativeName>
        <fullName evidence="10">Nucleoporin NUP53</fullName>
    </alternativeName>
</protein>
<feature type="region of interest" description="Disordered" evidence="13">
    <location>
        <begin position="1"/>
        <end position="38"/>
    </location>
</feature>
<evidence type="ECO:0000256" key="5">
    <source>
        <dbReference type="ARBA" id="ARBA00022816"/>
    </source>
</evidence>
<dbReference type="InterPro" id="IPR012677">
    <property type="entry name" value="Nucleotide-bd_a/b_plait_sf"/>
</dbReference>
<dbReference type="SUPFAM" id="SSF54928">
    <property type="entry name" value="RNA-binding domain, RBD"/>
    <property type="match status" value="1"/>
</dbReference>
<feature type="compositionally biased region" description="Polar residues" evidence="13">
    <location>
        <begin position="269"/>
        <end position="279"/>
    </location>
</feature>
<evidence type="ECO:0000256" key="11">
    <source>
        <dbReference type="ARBA" id="ARBA00030250"/>
    </source>
</evidence>
<dbReference type="Proteomes" id="UP001642540">
    <property type="component" value="Unassembled WGS sequence"/>
</dbReference>
<comment type="subcellular location">
    <subcellularLocation>
        <location evidence="1">Nucleus</location>
        <location evidence="1">Nuclear pore complex</location>
    </subcellularLocation>
</comment>
<keyword evidence="6" id="KW-0653">Protein transport</keyword>
<keyword evidence="16" id="KW-1185">Reference proteome</keyword>
<gene>
    <name evidence="15" type="ORF">ODALV1_LOCUS7232</name>
</gene>
<feature type="region of interest" description="Disordered" evidence="13">
    <location>
        <begin position="455"/>
        <end position="549"/>
    </location>
</feature>
<feature type="compositionally biased region" description="Low complexity" evidence="13">
    <location>
        <begin position="466"/>
        <end position="476"/>
    </location>
</feature>
<evidence type="ECO:0000256" key="2">
    <source>
        <dbReference type="ARBA" id="ARBA00009454"/>
    </source>
</evidence>
<dbReference type="PROSITE" id="PS51472">
    <property type="entry name" value="RRM_NUP35"/>
    <property type="match status" value="1"/>
</dbReference>
<evidence type="ECO:0000256" key="3">
    <source>
        <dbReference type="ARBA" id="ARBA00016439"/>
    </source>
</evidence>
<keyword evidence="8 12" id="KW-0906">Nuclear pore complex</keyword>
<evidence type="ECO:0000256" key="6">
    <source>
        <dbReference type="ARBA" id="ARBA00022927"/>
    </source>
</evidence>
<evidence type="ECO:0000256" key="8">
    <source>
        <dbReference type="ARBA" id="ARBA00023132"/>
    </source>
</evidence>
<sequence length="563" mass="59851">MMSSKMFGTPSGYTSPGFTSHSQPLSSTSGMGPPVGMTSPNISGFSSVSYIPATGGGSPILQSPADNKFPAGGGPVVFTPQRNVSPNSVVPSAVPASPYSYYNGGTASSFIQTPPPSYGAPVSHTPPPFSSTMMTSNPTYASPLAHGYAHPQHFTNSQPYGYGVRALAGTYTYHSPSYQQPPPPLYNQHHSPRDEVAEPMHCSPVGQAQHHSVASPNYQQVQRSPPRQQYLPTYFTGIDHLVAAVPARPRRVFERSPSTSPPATGGGSRSPQSKSPTSWFQQEGVQQTGGFTGQVESTSPTSGGYAIRGQAQMPNRQLRFTDTQHFQDIQAAEEKEKAKRSGPPVRGFENNNIVPGAAISQEAINKARTSTPLAESNWITVFGFPAAAAAFILTHFSQYGSVIQSKSNPGGNWLHIQYNSRIDARRALACNGKVLGGTIMVGVVSSPKEVIEMYEKQQRDAQTGPSSSGSSHHQQSTIKSPLQERNTDTSEPTKIRIRPLAGTSQVGSGFASPVLGGSGDKATQGSGSETNSSILKENQNENIPLPSASTGMLTKAMEYMFGW</sequence>
<feature type="compositionally biased region" description="Polar residues" evidence="13">
    <location>
        <begin position="521"/>
        <end position="549"/>
    </location>
</feature>
<keyword evidence="9 12" id="KW-0539">Nucleus</keyword>
<feature type="compositionally biased region" description="Polar residues" evidence="13">
    <location>
        <begin position="209"/>
        <end position="225"/>
    </location>
</feature>
<organism evidence="15 16">
    <name type="scientific">Orchesella dallaii</name>
    <dbReference type="NCBI Taxonomy" id="48710"/>
    <lineage>
        <taxon>Eukaryota</taxon>
        <taxon>Metazoa</taxon>
        <taxon>Ecdysozoa</taxon>
        <taxon>Arthropoda</taxon>
        <taxon>Hexapoda</taxon>
        <taxon>Collembola</taxon>
        <taxon>Entomobryomorpha</taxon>
        <taxon>Entomobryoidea</taxon>
        <taxon>Orchesellidae</taxon>
        <taxon>Orchesellinae</taxon>
        <taxon>Orchesella</taxon>
    </lineage>
</organism>
<evidence type="ECO:0000256" key="9">
    <source>
        <dbReference type="ARBA" id="ARBA00023242"/>
    </source>
</evidence>
<reference evidence="15 16" key="1">
    <citation type="submission" date="2024-08" db="EMBL/GenBank/DDBJ databases">
        <authorList>
            <person name="Cucini C."/>
            <person name="Frati F."/>
        </authorList>
    </citation>
    <scope>NUCLEOTIDE SEQUENCE [LARGE SCALE GENOMIC DNA]</scope>
</reference>
<evidence type="ECO:0000256" key="4">
    <source>
        <dbReference type="ARBA" id="ARBA00022448"/>
    </source>
</evidence>
<keyword evidence="7" id="KW-0811">Translocation</keyword>
<dbReference type="PANTHER" id="PTHR21527">
    <property type="entry name" value="NUCLEOPORIN NUP35"/>
    <property type="match status" value="1"/>
</dbReference>
<evidence type="ECO:0000256" key="7">
    <source>
        <dbReference type="ARBA" id="ARBA00023010"/>
    </source>
</evidence>
<evidence type="ECO:0000313" key="15">
    <source>
        <dbReference type="EMBL" id="CAL8089015.1"/>
    </source>
</evidence>
<dbReference type="InterPro" id="IPR035979">
    <property type="entry name" value="RBD_domain_sf"/>
</dbReference>
<dbReference type="InterPro" id="IPR007846">
    <property type="entry name" value="RRM_NUP35_dom"/>
</dbReference>
<proteinExistence type="inferred from homology"/>
<feature type="domain" description="RRM Nup35-type" evidence="14">
    <location>
        <begin position="373"/>
        <end position="453"/>
    </location>
</feature>
<accession>A0ABP1Q4N2</accession>
<name>A0ABP1Q4N2_9HEXA</name>
<evidence type="ECO:0000256" key="12">
    <source>
        <dbReference type="PROSITE-ProRule" id="PRU00804"/>
    </source>
</evidence>
<keyword evidence="5 12" id="KW-0509">mRNA transport</keyword>
<evidence type="ECO:0000313" key="16">
    <source>
        <dbReference type="Proteomes" id="UP001642540"/>
    </source>
</evidence>
<dbReference type="Pfam" id="PF05172">
    <property type="entry name" value="RRM_Nup35"/>
    <property type="match status" value="1"/>
</dbReference>
<keyword evidence="4 12" id="KW-0813">Transport</keyword>
<feature type="compositionally biased region" description="Polar residues" evidence="13">
    <location>
        <begin position="11"/>
        <end position="30"/>
    </location>
</feature>
<dbReference type="CDD" id="cd12441">
    <property type="entry name" value="RRM_Nup53_like"/>
    <property type="match status" value="1"/>
</dbReference>
<feature type="compositionally biased region" description="Basic and acidic residues" evidence="13">
    <location>
        <begin position="485"/>
        <end position="494"/>
    </location>
</feature>
<feature type="region of interest" description="Disordered" evidence="13">
    <location>
        <begin position="251"/>
        <end position="307"/>
    </location>
</feature>
<evidence type="ECO:0000256" key="1">
    <source>
        <dbReference type="ARBA" id="ARBA00004567"/>
    </source>
</evidence>
<comment type="similarity">
    <text evidence="2">Belongs to the Nup35 family.</text>
</comment>
<feature type="compositionally biased region" description="Low complexity" evidence="13">
    <location>
        <begin position="280"/>
        <end position="296"/>
    </location>
</feature>
<feature type="region of interest" description="Disordered" evidence="13">
    <location>
        <begin position="332"/>
        <end position="351"/>
    </location>
</feature>
<evidence type="ECO:0000259" key="14">
    <source>
        <dbReference type="PROSITE" id="PS51472"/>
    </source>
</evidence>